<organism evidence="2 3">
    <name type="scientific">Candidatus Williamhamiltonella defendens</name>
    <dbReference type="NCBI Taxonomy" id="138072"/>
    <lineage>
        <taxon>Bacteria</taxon>
        <taxon>Pseudomonadati</taxon>
        <taxon>Pseudomonadota</taxon>
        <taxon>Gammaproteobacteria</taxon>
        <taxon>Enterobacterales</taxon>
        <taxon>Enterobacteriaceae</taxon>
        <taxon>aphid secondary symbionts</taxon>
        <taxon>Candidatus Williamhamiltonella</taxon>
    </lineage>
</organism>
<dbReference type="EMBL" id="CP022932">
    <property type="protein sequence ID" value="ASV33085.1"/>
    <property type="molecule type" value="Genomic_DNA"/>
</dbReference>
<gene>
    <name evidence="1" type="ORF">CJJ18_02060</name>
    <name evidence="2" type="ORF">CJJ18_02075</name>
</gene>
<protein>
    <submittedName>
        <fullName evidence="2">Uncharacterized protein</fullName>
    </submittedName>
</protein>
<evidence type="ECO:0000313" key="3">
    <source>
        <dbReference type="Proteomes" id="UP000792865"/>
    </source>
</evidence>
<sequence length="92" mass="10768">MVIYDSNFGVKAFDNYSDFREFMNEYYDYLKSFEKNLSLNFIFINLGMQKGEKQASLKIAHQLLESGMDRQSVRQLTGLSETEMKSLFQDSP</sequence>
<proteinExistence type="predicted"/>
<dbReference type="AlphaFoldDB" id="A0A4P2SKT2"/>
<evidence type="ECO:0000313" key="1">
    <source>
        <dbReference type="EMBL" id="ASV33082.1"/>
    </source>
</evidence>
<reference evidence="2" key="1">
    <citation type="submission" date="2017-08" db="EMBL/GenBank/DDBJ databases">
        <title>Genome sequence of Candidatus Hamiltonella defensa from Acyrthosiphon pisum strain MI47.</title>
        <authorList>
            <person name="Patel V.A."/>
            <person name="Chevignon G."/>
            <person name="Russell J.A."/>
            <person name="Oliver K.M."/>
        </authorList>
    </citation>
    <scope>NUCLEOTIDE SEQUENCE</scope>
    <source>
        <strain evidence="2">MI47</strain>
    </source>
</reference>
<dbReference type="Proteomes" id="UP000792865">
    <property type="component" value="Chromosome"/>
</dbReference>
<name>A0A4P2SKT2_9ENTR</name>
<dbReference type="RefSeq" id="WP_095033936.1">
    <property type="nucleotide sequence ID" value="NZ_CAWNYN010000001.1"/>
</dbReference>
<evidence type="ECO:0000313" key="2">
    <source>
        <dbReference type="EMBL" id="ASV33085.1"/>
    </source>
</evidence>
<dbReference type="EMBL" id="CP022932">
    <property type="protein sequence ID" value="ASV33082.1"/>
    <property type="molecule type" value="Genomic_DNA"/>
</dbReference>
<accession>A0A4P2SKT2</accession>